<evidence type="ECO:0000256" key="6">
    <source>
        <dbReference type="PROSITE-ProRule" id="PRU00333"/>
    </source>
</evidence>
<keyword evidence="3 6" id="KW-0479">Metal-binding</keyword>
<reference evidence="8 9" key="1">
    <citation type="journal article" date="2015" name="Genome Announc.">
        <title>Expanding the biotechnology potential of lactobacilli through comparative genomics of 213 strains and associated genera.</title>
        <authorList>
            <person name="Sun Z."/>
            <person name="Harris H.M."/>
            <person name="McCann A."/>
            <person name="Guo C."/>
            <person name="Argimon S."/>
            <person name="Zhang W."/>
            <person name="Yang X."/>
            <person name="Jeffery I.B."/>
            <person name="Cooney J.C."/>
            <person name="Kagawa T.F."/>
            <person name="Liu W."/>
            <person name="Song Y."/>
            <person name="Salvetti E."/>
            <person name="Wrobel A."/>
            <person name="Rasinkangas P."/>
            <person name="Parkhill J."/>
            <person name="Rea M.C."/>
            <person name="O'Sullivan O."/>
            <person name="Ritari J."/>
            <person name="Douillard F.P."/>
            <person name="Paul Ross R."/>
            <person name="Yang R."/>
            <person name="Briner A.E."/>
            <person name="Felis G.E."/>
            <person name="de Vos W.M."/>
            <person name="Barrangou R."/>
            <person name="Klaenhammer T.R."/>
            <person name="Caufield P.W."/>
            <person name="Cui Y."/>
            <person name="Zhang H."/>
            <person name="O'Toole P.W."/>
        </authorList>
    </citation>
    <scope>NUCLEOTIDE SEQUENCE [LARGE SCALE GENOMIC DNA]</scope>
    <source>
        <strain evidence="8 9">DSM 23365</strain>
    </source>
</reference>
<feature type="domain" description="Hcy-binding" evidence="7">
    <location>
        <begin position="1"/>
        <end position="304"/>
    </location>
</feature>
<dbReference type="InterPro" id="IPR003726">
    <property type="entry name" value="HCY_dom"/>
</dbReference>
<dbReference type="GO" id="GO:0009086">
    <property type="term" value="P:methionine biosynthetic process"/>
    <property type="evidence" value="ECO:0007669"/>
    <property type="project" value="TreeGrafter"/>
</dbReference>
<comment type="cofactor">
    <cofactor evidence="6">
        <name>Zn(2+)</name>
        <dbReference type="ChEBI" id="CHEBI:29105"/>
    </cofactor>
</comment>
<dbReference type="FunFam" id="3.20.20.330:FF:000002">
    <property type="entry name" value="Homocysteine S-methyltransferase"/>
    <property type="match status" value="1"/>
</dbReference>
<evidence type="ECO:0000313" key="8">
    <source>
        <dbReference type="EMBL" id="KRN25421.1"/>
    </source>
</evidence>
<sequence>MIKLNRQQPLVIDGAMATELEKRGVDTDNALWSAMALIHNPQAVVDVHRSYFEAGANVAITDSYQANVPAFEAAGLSAEQGRTLITASVKLAQQARSEYQAAHPERTAPLLIAGSVGPYGAYLADGSEYTGDYQLTTAQYQDFHRERMSLLVAAGVDLLALETQPNFEETKALVALVEAEFPTTPVWVSFSVDGQDKLCDGTPLATAVAYFNAHPQVQAIGVNCTAMTNVTALVEGVRAATEKPIVVYPNNGDTYDPTTKTWETHADAPAFRDLVPTWQAKGATLIGGCCRTTPADITEVATVLDAD</sequence>
<dbReference type="PROSITE" id="PS50970">
    <property type="entry name" value="HCY"/>
    <property type="match status" value="1"/>
</dbReference>
<dbReference type="EMBL" id="AYZM01000068">
    <property type="protein sequence ID" value="KRN25421.1"/>
    <property type="molecule type" value="Genomic_DNA"/>
</dbReference>
<dbReference type="Pfam" id="PF02574">
    <property type="entry name" value="S-methyl_trans"/>
    <property type="match status" value="1"/>
</dbReference>
<name>A0A0R2FLV3_9LACO</name>
<evidence type="ECO:0000313" key="9">
    <source>
        <dbReference type="Proteomes" id="UP000051442"/>
    </source>
</evidence>
<comment type="caution">
    <text evidence="8">The sequence shown here is derived from an EMBL/GenBank/DDBJ whole genome shotgun (WGS) entry which is preliminary data.</text>
</comment>
<dbReference type="NCBIfam" id="NF007020">
    <property type="entry name" value="PRK09485.1"/>
    <property type="match status" value="1"/>
</dbReference>
<dbReference type="Proteomes" id="UP000051442">
    <property type="component" value="Unassembled WGS sequence"/>
</dbReference>
<feature type="binding site" evidence="6">
    <location>
        <position position="289"/>
    </location>
    <ligand>
        <name>Zn(2+)</name>
        <dbReference type="ChEBI" id="CHEBI:29105"/>
    </ligand>
</feature>
<keyword evidence="2 6" id="KW-0808">Transferase</keyword>
<dbReference type="GO" id="GO:0046872">
    <property type="term" value="F:metal ion binding"/>
    <property type="evidence" value="ECO:0007669"/>
    <property type="project" value="UniProtKB-KW"/>
</dbReference>
<evidence type="ECO:0000256" key="4">
    <source>
        <dbReference type="ARBA" id="ARBA00022833"/>
    </source>
</evidence>
<proteinExistence type="predicted"/>
<dbReference type="AlphaFoldDB" id="A0A0R2FLV3"/>
<dbReference type="PANTHER" id="PTHR46015">
    <property type="entry name" value="ZGC:172121"/>
    <property type="match status" value="1"/>
</dbReference>
<dbReference type="GO" id="GO:0032259">
    <property type="term" value="P:methylation"/>
    <property type="evidence" value="ECO:0007669"/>
    <property type="project" value="UniProtKB-KW"/>
</dbReference>
<dbReference type="GO" id="GO:0033528">
    <property type="term" value="P:S-methylmethionine cycle"/>
    <property type="evidence" value="ECO:0007669"/>
    <property type="project" value="TreeGrafter"/>
</dbReference>
<evidence type="ECO:0000256" key="2">
    <source>
        <dbReference type="ARBA" id="ARBA00022679"/>
    </source>
</evidence>
<dbReference type="InterPro" id="IPR051486">
    <property type="entry name" value="Hcy_S-methyltransferase"/>
</dbReference>
<dbReference type="GO" id="GO:0008898">
    <property type="term" value="F:S-adenosylmethionine-homocysteine S-methyltransferase activity"/>
    <property type="evidence" value="ECO:0007669"/>
    <property type="project" value="TreeGrafter"/>
</dbReference>
<keyword evidence="1 6" id="KW-0489">Methyltransferase</keyword>
<dbReference type="PANTHER" id="PTHR46015:SF1">
    <property type="entry name" value="HOMOCYSTEINE S-METHYLTRANSFERASE-LIKE ISOFORM 1"/>
    <property type="match status" value="1"/>
</dbReference>
<dbReference type="STRING" id="1423804.FD14_GL000306"/>
<dbReference type="Gene3D" id="3.20.20.330">
    <property type="entry name" value="Homocysteine-binding-like domain"/>
    <property type="match status" value="1"/>
</dbReference>
<dbReference type="InterPro" id="IPR036589">
    <property type="entry name" value="HCY_dom_sf"/>
</dbReference>
<protein>
    <recommendedName>
        <fullName evidence="5">S-methylmethionine:homocysteine methyltransferase</fullName>
    </recommendedName>
</protein>
<evidence type="ECO:0000256" key="5">
    <source>
        <dbReference type="ARBA" id="ARBA00076752"/>
    </source>
</evidence>
<feature type="binding site" evidence="6">
    <location>
        <position position="224"/>
    </location>
    <ligand>
        <name>Zn(2+)</name>
        <dbReference type="ChEBI" id="CHEBI:29105"/>
    </ligand>
</feature>
<evidence type="ECO:0000256" key="1">
    <source>
        <dbReference type="ARBA" id="ARBA00022603"/>
    </source>
</evidence>
<keyword evidence="4 6" id="KW-0862">Zinc</keyword>
<feature type="binding site" evidence="6">
    <location>
        <position position="290"/>
    </location>
    <ligand>
        <name>Zn(2+)</name>
        <dbReference type="ChEBI" id="CHEBI:29105"/>
    </ligand>
</feature>
<dbReference type="PATRIC" id="fig|1423804.4.peg.333"/>
<evidence type="ECO:0000256" key="3">
    <source>
        <dbReference type="ARBA" id="ARBA00022723"/>
    </source>
</evidence>
<keyword evidence="9" id="KW-1185">Reference proteome</keyword>
<dbReference type="RefSeq" id="WP_054735225.1">
    <property type="nucleotide sequence ID" value="NZ_AYZM01000068.1"/>
</dbReference>
<dbReference type="SUPFAM" id="SSF82282">
    <property type="entry name" value="Homocysteine S-methyltransferase"/>
    <property type="match status" value="1"/>
</dbReference>
<gene>
    <name evidence="8" type="ORF">FD14_GL000306</name>
</gene>
<dbReference type="OrthoDB" id="9803687at2"/>
<accession>A0A0R2FLV3</accession>
<evidence type="ECO:0000259" key="7">
    <source>
        <dbReference type="PROSITE" id="PS50970"/>
    </source>
</evidence>
<organism evidence="8 9">
    <name type="scientific">Secundilactobacillus similis DSM 23365 = JCM 2765</name>
    <dbReference type="NCBI Taxonomy" id="1423804"/>
    <lineage>
        <taxon>Bacteria</taxon>
        <taxon>Bacillati</taxon>
        <taxon>Bacillota</taxon>
        <taxon>Bacilli</taxon>
        <taxon>Lactobacillales</taxon>
        <taxon>Lactobacillaceae</taxon>
        <taxon>Secundilactobacillus</taxon>
    </lineage>
</organism>